<dbReference type="Gene3D" id="3.40.50.2000">
    <property type="entry name" value="Glycogen Phosphorylase B"/>
    <property type="match status" value="2"/>
</dbReference>
<name>S0FY04_RUMCE</name>
<dbReference type="STRING" id="1195236.CTER_5491"/>
<dbReference type="InterPro" id="IPR002213">
    <property type="entry name" value="UDP_glucos_trans"/>
</dbReference>
<dbReference type="eggNOG" id="COG1819">
    <property type="taxonomic scope" value="Bacteria"/>
</dbReference>
<sequence>MRISPFATEDRELCKQRQPRELLVEIALQPEQQMNLDHMEEYGAALRIPCKKWRSAAIRNAVCLILHNDSYKENAQALMKKIIGMDGGKEAAAIIWEKINDLL</sequence>
<organism evidence="1 2">
    <name type="scientific">Ruminiclostridium cellobioparum subsp. termitidis CT1112</name>
    <dbReference type="NCBI Taxonomy" id="1195236"/>
    <lineage>
        <taxon>Bacteria</taxon>
        <taxon>Bacillati</taxon>
        <taxon>Bacillota</taxon>
        <taxon>Clostridia</taxon>
        <taxon>Eubacteriales</taxon>
        <taxon>Oscillospiraceae</taxon>
        <taxon>Ruminiclostridium</taxon>
    </lineage>
</organism>
<protein>
    <submittedName>
        <fullName evidence="1">UDP-glucosyl transferase</fullName>
    </submittedName>
</protein>
<keyword evidence="1" id="KW-0808">Transferase</keyword>
<dbReference type="Pfam" id="PF00201">
    <property type="entry name" value="UDPGT"/>
    <property type="match status" value="1"/>
</dbReference>
<reference evidence="1 2" key="1">
    <citation type="journal article" date="2013" name="Genome Announc.">
        <title>Draft Genome Sequence of the Cellulolytic, Mesophilic, Anaerobic Bacterium Clostridium termitidis Strain CT1112 (DSM 5398).</title>
        <authorList>
            <person name="Lal S."/>
            <person name="Ramachandran U."/>
            <person name="Zhang X."/>
            <person name="Munir R."/>
            <person name="Sparling R."/>
            <person name="Levin D.B."/>
        </authorList>
    </citation>
    <scope>NUCLEOTIDE SEQUENCE [LARGE SCALE GENOMIC DNA]</scope>
    <source>
        <strain evidence="1 2">CT1112</strain>
    </source>
</reference>
<dbReference type="GO" id="GO:0008194">
    <property type="term" value="F:UDP-glycosyltransferase activity"/>
    <property type="evidence" value="ECO:0007669"/>
    <property type="project" value="InterPro"/>
</dbReference>
<dbReference type="SUPFAM" id="SSF53756">
    <property type="entry name" value="UDP-Glycosyltransferase/glycogen phosphorylase"/>
    <property type="match status" value="1"/>
</dbReference>
<dbReference type="PATRIC" id="fig|1195236.3.peg.291"/>
<dbReference type="EMBL" id="AORV01000009">
    <property type="protein sequence ID" value="EMS73994.1"/>
    <property type="molecule type" value="Genomic_DNA"/>
</dbReference>
<gene>
    <name evidence="1" type="ORF">CTER_5491</name>
</gene>
<dbReference type="Proteomes" id="UP000014155">
    <property type="component" value="Unassembled WGS sequence"/>
</dbReference>
<comment type="caution">
    <text evidence="1">The sequence shown here is derived from an EMBL/GenBank/DDBJ whole genome shotgun (WGS) entry which is preliminary data.</text>
</comment>
<proteinExistence type="predicted"/>
<evidence type="ECO:0000313" key="1">
    <source>
        <dbReference type="EMBL" id="EMS73994.1"/>
    </source>
</evidence>
<dbReference type="RefSeq" id="WP_004623157.1">
    <property type="nucleotide sequence ID" value="NZ_AORV01000009.1"/>
</dbReference>
<dbReference type="AlphaFoldDB" id="S0FY04"/>
<evidence type="ECO:0000313" key="2">
    <source>
        <dbReference type="Proteomes" id="UP000014155"/>
    </source>
</evidence>
<keyword evidence="2" id="KW-1185">Reference proteome</keyword>
<accession>S0FY04</accession>